<keyword evidence="6 7" id="KW-0687">Ribonucleoprotein</keyword>
<dbReference type="EMBL" id="JH159155">
    <property type="protein sequence ID" value="EGZ15487.1"/>
    <property type="molecule type" value="Genomic_DNA"/>
</dbReference>
<comment type="similarity">
    <text evidence="2 7">Belongs to the HEATR1/UTP10 family.</text>
</comment>
<dbReference type="GO" id="GO:0034455">
    <property type="term" value="C:t-UTP complex"/>
    <property type="evidence" value="ECO:0007669"/>
    <property type="project" value="TreeGrafter"/>
</dbReference>
<dbReference type="InterPro" id="IPR016024">
    <property type="entry name" value="ARM-type_fold"/>
</dbReference>
<dbReference type="KEGG" id="psoj:PHYSODRAFT_251133"/>
<dbReference type="RefSeq" id="XP_009529236.1">
    <property type="nucleotide sequence ID" value="XM_009530941.1"/>
</dbReference>
<evidence type="ECO:0000256" key="5">
    <source>
        <dbReference type="ARBA" id="ARBA00023242"/>
    </source>
</evidence>
<proteinExistence type="inferred from homology"/>
<organism evidence="10 11">
    <name type="scientific">Phytophthora sojae (strain P6497)</name>
    <name type="common">Soybean stem and root rot agent</name>
    <name type="synonym">Phytophthora megasperma f. sp. glycines</name>
    <dbReference type="NCBI Taxonomy" id="1094619"/>
    <lineage>
        <taxon>Eukaryota</taxon>
        <taxon>Sar</taxon>
        <taxon>Stramenopiles</taxon>
        <taxon>Oomycota</taxon>
        <taxon>Peronosporomycetes</taxon>
        <taxon>Peronosporales</taxon>
        <taxon>Peronosporaceae</taxon>
        <taxon>Phytophthora</taxon>
    </lineage>
</organism>
<dbReference type="InterPro" id="IPR040191">
    <property type="entry name" value="UTP10"/>
</dbReference>
<dbReference type="PANTHER" id="PTHR13457:SF1">
    <property type="entry name" value="HEAT REPEAT-CONTAINING PROTEIN 1"/>
    <property type="match status" value="1"/>
</dbReference>
<dbReference type="InterPro" id="IPR022125">
    <property type="entry name" value="U3snoRNP10_N"/>
</dbReference>
<dbReference type="Pfam" id="PF08146">
    <property type="entry name" value="BP28CT"/>
    <property type="match status" value="1"/>
</dbReference>
<evidence type="ECO:0000256" key="7">
    <source>
        <dbReference type="RuleBase" id="RU367065"/>
    </source>
</evidence>
<keyword evidence="3 7" id="KW-0690">Ribosome biogenesis</keyword>
<evidence type="ECO:0000256" key="2">
    <source>
        <dbReference type="ARBA" id="ARBA00010559"/>
    </source>
</evidence>
<evidence type="ECO:0000256" key="8">
    <source>
        <dbReference type="SAM" id="MobiDB-lite"/>
    </source>
</evidence>
<dbReference type="GO" id="GO:0045943">
    <property type="term" value="P:positive regulation of transcription by RNA polymerase I"/>
    <property type="evidence" value="ECO:0007669"/>
    <property type="project" value="TreeGrafter"/>
</dbReference>
<dbReference type="GO" id="GO:0030686">
    <property type="term" value="C:90S preribosome"/>
    <property type="evidence" value="ECO:0007669"/>
    <property type="project" value="TreeGrafter"/>
</dbReference>
<dbReference type="InterPro" id="IPR012954">
    <property type="entry name" value="BP28_C_dom"/>
</dbReference>
<accession>G4ZQF9</accession>
<feature type="domain" description="BP28 C-terminal" evidence="9">
    <location>
        <begin position="1766"/>
        <end position="1956"/>
    </location>
</feature>
<feature type="compositionally biased region" description="Acidic residues" evidence="8">
    <location>
        <begin position="1895"/>
        <end position="1910"/>
    </location>
</feature>
<dbReference type="GeneID" id="20638123"/>
<name>G4ZQF9_PHYSP</name>
<evidence type="ECO:0000256" key="1">
    <source>
        <dbReference type="ARBA" id="ARBA00004604"/>
    </source>
</evidence>
<dbReference type="InterPro" id="IPR056473">
    <property type="entry name" value="HEAT_Utp10/HEAT1"/>
</dbReference>
<evidence type="ECO:0000256" key="3">
    <source>
        <dbReference type="ARBA" id="ARBA00022517"/>
    </source>
</evidence>
<dbReference type="PANTHER" id="PTHR13457">
    <property type="entry name" value="BAP28"/>
    <property type="match status" value="1"/>
</dbReference>
<evidence type="ECO:0000256" key="6">
    <source>
        <dbReference type="ARBA" id="ARBA00023274"/>
    </source>
</evidence>
<sequence length="2091" mass="232291">MASALASQLQHLREAGAGSKRRTDTFLYDQREAARLDDETVYNLAWNGLLELKQLDARFEELDADAGVAKLFSRQRIHFHRAQTTKADEQELNDALHKVLDALSAYFLLGAAHKVLEFLVRRYEVHRYNVDAVMATIVAYHESSWFVRMVRILHIHETRWEFLLPVKTQGTPLLRAALVQRAIDESSVIEFVFQAAARIGASNPKLTSLYTLVVLQMLEQSKVTEKMLRWLIPQLLTALKSENFPELQSSSYMIVTKLASKATLTDKVVDALVKSLVKYAQSGAQMNALLCVIFLAQTQPSFRLSKSAGKHLVHMENAADFLRDATASYESAKFVQLLAIFLTQQMKSTEDDCFRLLTTLIESVSVLDNFTEELVKTLVEQAQEQKFKMDDPRLQAISQALVALSKKNATKVDAVVSGLLAKKNKHRKLDAFLTKTFENVANSAHFVPSNTDAKTSLALALDHPTEHIRYQALVSLAKMNDANSETNDQVLTSGDVLLRRFLDDSKRIAAFMISSSLGDLMLSLSSKKTMLDTIVQALRKWSSRGEASVVEAIADFALKNFRNTAASTDADEKLLILFVSVVAGEDSNKKAVVTVDTVWTWIAALNHPFGVGASEVSTEGEKTVADLAESFGHALAANVKGLLPFCLRWSQKSEFNETPMTNFLIEVLSAARTQLASKKSKTKKAKEQQVSLDQSFRFVLKKEFVSLCEEKASEERIAQAVRVASKLSEVLSDLYAVSRYDFDTCVATLLQSPTPVFIRIQECLLELFHGELESQLLPTMARIVTRPDSSTDVLSVLAKTRSLDIISAVLEGFSYSESDEELQQLVNAIPVVIVALSDSSKVVRQAAVSCLDRWVLSCGDAVRESESKDLKVLQNASSFFLLAKQDMTMDANSVATLCGTYSVQTESAAFNQLLMDFVSSASSDEMSIAVKLLELLKPVKAQSFWLQSVDFFQQALAGCSKSGADSETAKLLTEFLAHYLDVDVAITTTKQGKTSVPKAFLDAVLATLLADKEVVAHLKSLQLFVVTNLSATLYEALDDVSRNIVVDKLLHLLMSADEAVASKLIQCLNALPISYNIFVRLLKEQLDSTVEFAELSCVLEVLSIKVDSPSSCEEPAADISKLLTTLCDVLALFCEPKHESVVSEYILQVLFSCLRRVCEVSSSSSKQVNGRPVKTAKHVVTDVKPELLVKHSLTCLARTSSPQTRNEALLFISSLVNLHPASVLASLDKILSFVGAGSIRHEDEYSFHVLETIIKAVVPHIVEAKNRQTNALITPQRFIGLFVSAFNQIPKSKRGALFEVVVGSLGTELLPYCAVALLQHAAVVEDTDAQRERVQFAHNLCFSFTCSEQVSCLVMILRMARDLLPHVVEDADTDTDDMEDDDDDVEYERFVLDEQLASSNGLCRQFNSILVKFVTAHLRARELHYTILSYESERNQADEEEEEGDVLQHSYLMLAQLVLLYFRRVAREQSLHDDESGFWSTLASDSIEILTALQQLLSTPGFVAVIGELLHHDNSLVRKKAMQLFNERLQEERDSLTSGEALLFIDMLDELDNILQNAEGSENSVNIQTALLSVDILARNFADGHPKRFQQILPTVVKYVDQDVVNAPPMTLHLFGCAFVCLSSICRAVGPVVFPLLPKFFPRLLKGIEYCSSANSVSGTKAVLQCLLAALEVFTDKIPQFLGPYLPAVVRALLTPAVLSSAPSNVQVLMSVDCCFLNLCNHVELRQLLPTLFGAYEHVLTLQSDTSVTRLFSVVGTVVNDLDLPAIRKHLPSFARFFVTALDARRVHASKLEDLDEVEDEVLECLVQFILKLSEKQLKPLFLKLAEWAQTRVGSSGKSGDISRRIAFFKLVVKLSERLRGIFVPYYAHVLEFLTTALRESRKLLMQKPPRSSEESDSDDDDDFFASEEEPPTKKAKLGSSASTVDAKAERELNTLQLSTVVRALDGCFVHDTDGFMEKDRFDVVLTPLVDVLDVLQYDSSMREFVLETVAPCLANLAWAAKSDLLWKPLHYAVLMKSRGDNAAVRLAALVTVEKCYQVIGDEFLAMLPESIPFLAELMEDTNDEVEKTCHRVIKQIEDISGESLDQYLTT</sequence>
<keyword evidence="11" id="KW-1185">Reference proteome</keyword>
<dbReference type="STRING" id="1094619.G4ZQF9"/>
<dbReference type="InterPro" id="IPR011989">
    <property type="entry name" value="ARM-like"/>
</dbReference>
<dbReference type="SMART" id="SM01036">
    <property type="entry name" value="BP28CT"/>
    <property type="match status" value="1"/>
</dbReference>
<dbReference type="Gene3D" id="1.25.10.10">
    <property type="entry name" value="Leucine-rich Repeat Variant"/>
    <property type="match status" value="2"/>
</dbReference>
<gene>
    <name evidence="10" type="ORF">PHYSODRAFT_251133</name>
</gene>
<dbReference type="GO" id="GO:0030515">
    <property type="term" value="F:snoRNA binding"/>
    <property type="evidence" value="ECO:0007669"/>
    <property type="project" value="TreeGrafter"/>
</dbReference>
<dbReference type="Pfam" id="PF23243">
    <property type="entry name" value="HEAT_HEATR1"/>
    <property type="match status" value="1"/>
</dbReference>
<dbReference type="GO" id="GO:0000462">
    <property type="term" value="P:maturation of SSU-rRNA from tricistronic rRNA transcript (SSU-rRNA, 5.8S rRNA, LSU-rRNA)"/>
    <property type="evidence" value="ECO:0007669"/>
    <property type="project" value="TreeGrafter"/>
</dbReference>
<comment type="function">
    <text evidence="7">Involved in nucleolar processing of pre-18S ribosomal RNA.</text>
</comment>
<evidence type="ECO:0000313" key="10">
    <source>
        <dbReference type="EMBL" id="EGZ15487.1"/>
    </source>
</evidence>
<evidence type="ECO:0000256" key="4">
    <source>
        <dbReference type="ARBA" id="ARBA00022552"/>
    </source>
</evidence>
<feature type="region of interest" description="Disordered" evidence="8">
    <location>
        <begin position="1885"/>
        <end position="1921"/>
    </location>
</feature>
<dbReference type="SMR" id="G4ZQF9"/>
<reference evidence="10 11" key="1">
    <citation type="journal article" date="2006" name="Science">
        <title>Phytophthora genome sequences uncover evolutionary origins and mechanisms of pathogenesis.</title>
        <authorList>
            <person name="Tyler B.M."/>
            <person name="Tripathy S."/>
            <person name="Zhang X."/>
            <person name="Dehal P."/>
            <person name="Jiang R.H."/>
            <person name="Aerts A."/>
            <person name="Arredondo F.D."/>
            <person name="Baxter L."/>
            <person name="Bensasson D."/>
            <person name="Beynon J.L."/>
            <person name="Chapman J."/>
            <person name="Damasceno C.M."/>
            <person name="Dorrance A.E."/>
            <person name="Dou D."/>
            <person name="Dickerman A.W."/>
            <person name="Dubchak I.L."/>
            <person name="Garbelotto M."/>
            <person name="Gijzen M."/>
            <person name="Gordon S.G."/>
            <person name="Govers F."/>
            <person name="Grunwald N.J."/>
            <person name="Huang W."/>
            <person name="Ivors K.L."/>
            <person name="Jones R.W."/>
            <person name="Kamoun S."/>
            <person name="Krampis K."/>
            <person name="Lamour K.H."/>
            <person name="Lee M.K."/>
            <person name="McDonald W.H."/>
            <person name="Medina M."/>
            <person name="Meijer H.J."/>
            <person name="Nordberg E.K."/>
            <person name="Maclean D.J."/>
            <person name="Ospina-Giraldo M.D."/>
            <person name="Morris P.F."/>
            <person name="Phuntumart V."/>
            <person name="Putnam N.H."/>
            <person name="Rash S."/>
            <person name="Rose J.K."/>
            <person name="Sakihama Y."/>
            <person name="Salamov A.A."/>
            <person name="Savidor A."/>
            <person name="Scheuring C.F."/>
            <person name="Smith B.M."/>
            <person name="Sobral B.W."/>
            <person name="Terry A."/>
            <person name="Torto-Alalibo T.A."/>
            <person name="Win J."/>
            <person name="Xu Z."/>
            <person name="Zhang H."/>
            <person name="Grigoriev I.V."/>
            <person name="Rokhsar D.S."/>
            <person name="Boore J.L."/>
        </authorList>
    </citation>
    <scope>NUCLEOTIDE SEQUENCE [LARGE SCALE GENOMIC DNA]</scope>
    <source>
        <strain evidence="10 11">P6497</strain>
    </source>
</reference>
<dbReference type="Proteomes" id="UP000002640">
    <property type="component" value="Unassembled WGS sequence"/>
</dbReference>
<dbReference type="InParanoid" id="G4ZQF9"/>
<protein>
    <recommendedName>
        <fullName evidence="7">HEAT repeat-containing protein 1</fullName>
    </recommendedName>
</protein>
<dbReference type="SUPFAM" id="SSF48371">
    <property type="entry name" value="ARM repeat"/>
    <property type="match status" value="2"/>
</dbReference>
<dbReference type="Pfam" id="PF12397">
    <property type="entry name" value="U3snoRNP10"/>
    <property type="match status" value="1"/>
</dbReference>
<evidence type="ECO:0000313" key="11">
    <source>
        <dbReference type="Proteomes" id="UP000002640"/>
    </source>
</evidence>
<keyword evidence="5 7" id="KW-0539">Nucleus</keyword>
<evidence type="ECO:0000259" key="9">
    <source>
        <dbReference type="SMART" id="SM01036"/>
    </source>
</evidence>
<dbReference type="OMA" id="NDVMWKQ"/>
<dbReference type="GO" id="GO:0032040">
    <property type="term" value="C:small-subunit processome"/>
    <property type="evidence" value="ECO:0007669"/>
    <property type="project" value="TreeGrafter"/>
</dbReference>
<keyword evidence="4 7" id="KW-0698">rRNA processing</keyword>
<comment type="subcellular location">
    <subcellularLocation>
        <location evidence="1 7">Nucleus</location>
        <location evidence="1 7">Nucleolus</location>
    </subcellularLocation>
</comment>